<dbReference type="InterPro" id="IPR036388">
    <property type="entry name" value="WH-like_DNA-bd_sf"/>
</dbReference>
<dbReference type="GO" id="GO:0003700">
    <property type="term" value="F:DNA-binding transcription factor activity"/>
    <property type="evidence" value="ECO:0007669"/>
    <property type="project" value="InterPro"/>
</dbReference>
<evidence type="ECO:0000313" key="3">
    <source>
        <dbReference type="EMBL" id="QNK40982.1"/>
    </source>
</evidence>
<evidence type="ECO:0000313" key="4">
    <source>
        <dbReference type="Proteomes" id="UP000469440"/>
    </source>
</evidence>
<proteinExistence type="predicted"/>
<dbReference type="EMBL" id="CP060286">
    <property type="protein sequence ID" value="QNK40982.1"/>
    <property type="molecule type" value="Genomic_DNA"/>
</dbReference>
<evidence type="ECO:0000259" key="1">
    <source>
        <dbReference type="PROSITE" id="PS50995"/>
    </source>
</evidence>
<reference evidence="2 4" key="1">
    <citation type="submission" date="2019-09" db="EMBL/GenBank/DDBJ databases">
        <title>Genome sequence of Clostridium sp. EA1.</title>
        <authorList>
            <person name="Poehlein A."/>
            <person name="Bengelsdorf F.R."/>
            <person name="Daniel R."/>
        </authorList>
    </citation>
    <scope>NUCLEOTIDE SEQUENCE [LARGE SCALE GENOMIC DNA]</scope>
    <source>
        <strain evidence="2 4">EA1</strain>
    </source>
</reference>
<reference evidence="3 5" key="2">
    <citation type="submission" date="2020-08" db="EMBL/GenBank/DDBJ databases">
        <title>The isolate Caproiciproducens sp. 7D4C2 produces n-caproate at mildly acidic conditions from hexoses: genome and rBOX comparison with related strains and chain-elongating bacteria.</title>
        <authorList>
            <person name="Esquivel-Elizondo S."/>
            <person name="Bagci C."/>
            <person name="Temovska M."/>
            <person name="Jeon B.S."/>
            <person name="Bessarab I."/>
            <person name="Williams R.B.H."/>
            <person name="Huson D.H."/>
            <person name="Angenent L.T."/>
        </authorList>
    </citation>
    <scope>NUCLEOTIDE SEQUENCE [LARGE SCALE GENOMIC DNA]</scope>
    <source>
        <strain evidence="3 5">7D4C2</strain>
    </source>
</reference>
<dbReference type="Pfam" id="PF12802">
    <property type="entry name" value="MarR_2"/>
    <property type="match status" value="1"/>
</dbReference>
<dbReference type="AlphaFoldDB" id="A0A6N8I1R2"/>
<dbReference type="GO" id="GO:0006950">
    <property type="term" value="P:response to stress"/>
    <property type="evidence" value="ECO:0007669"/>
    <property type="project" value="TreeGrafter"/>
</dbReference>
<dbReference type="SUPFAM" id="SSF46785">
    <property type="entry name" value="Winged helix' DNA-binding domain"/>
    <property type="match status" value="1"/>
</dbReference>
<gene>
    <name evidence="2" type="ORF">CAFE_21790</name>
    <name evidence="3" type="ORF">HCR03_01255</name>
</gene>
<dbReference type="InterPro" id="IPR039422">
    <property type="entry name" value="MarR/SlyA-like"/>
</dbReference>
<dbReference type="Proteomes" id="UP000515909">
    <property type="component" value="Chromosome"/>
</dbReference>
<sequence>MLDSFERELNELLVDTFRSILKVEEDTLKSTRIDLSISELHLLEAAGKNPDQGRTISELAQELDITLPSVTIAINKLLKKGYVKKVKSGDDARMVFVVLTKPGRKVDNAHRYFHRQMVRKVSSEFSEEEKQILARGIAKLDKFFKMKSAEMEK</sequence>
<dbReference type="OrthoDB" id="5461037at2"/>
<dbReference type="PANTHER" id="PTHR33164">
    <property type="entry name" value="TRANSCRIPTIONAL REGULATOR, MARR FAMILY"/>
    <property type="match status" value="1"/>
</dbReference>
<dbReference type="KEGG" id="cfem:HCR03_01255"/>
<dbReference type="EMBL" id="VWXL01000058">
    <property type="protein sequence ID" value="MVB11463.1"/>
    <property type="molecule type" value="Genomic_DNA"/>
</dbReference>
<keyword evidence="4" id="KW-1185">Reference proteome</keyword>
<accession>A0A6N8I1R2</accession>
<dbReference type="Proteomes" id="UP000469440">
    <property type="component" value="Unassembled WGS sequence"/>
</dbReference>
<dbReference type="SMART" id="SM00347">
    <property type="entry name" value="HTH_MARR"/>
    <property type="match status" value="1"/>
</dbReference>
<name>A0A6N8I1R2_9FIRM</name>
<dbReference type="PRINTS" id="PR00598">
    <property type="entry name" value="HTHMARR"/>
</dbReference>
<protein>
    <submittedName>
        <fullName evidence="2">MarR family protein</fullName>
    </submittedName>
    <submittedName>
        <fullName evidence="3">MarR family transcriptional regulator</fullName>
    </submittedName>
</protein>
<dbReference type="PROSITE" id="PS50995">
    <property type="entry name" value="HTH_MARR_2"/>
    <property type="match status" value="1"/>
</dbReference>
<evidence type="ECO:0000313" key="5">
    <source>
        <dbReference type="Proteomes" id="UP000515909"/>
    </source>
</evidence>
<dbReference type="Gene3D" id="1.10.10.10">
    <property type="entry name" value="Winged helix-like DNA-binding domain superfamily/Winged helix DNA-binding domain"/>
    <property type="match status" value="1"/>
</dbReference>
<accession>A0A7G8TBJ1</accession>
<organism evidence="2 4">
    <name type="scientific">Caproicibacter fermentans</name>
    <dbReference type="NCBI Taxonomy" id="2576756"/>
    <lineage>
        <taxon>Bacteria</taxon>
        <taxon>Bacillati</taxon>
        <taxon>Bacillota</taxon>
        <taxon>Clostridia</taxon>
        <taxon>Eubacteriales</taxon>
        <taxon>Acutalibacteraceae</taxon>
        <taxon>Caproicibacter</taxon>
    </lineage>
</organism>
<evidence type="ECO:0000313" key="2">
    <source>
        <dbReference type="EMBL" id="MVB11463.1"/>
    </source>
</evidence>
<dbReference type="RefSeq" id="WP_066644375.1">
    <property type="nucleotide sequence ID" value="NZ_CP060286.1"/>
</dbReference>
<dbReference type="InterPro" id="IPR000835">
    <property type="entry name" value="HTH_MarR-typ"/>
</dbReference>
<dbReference type="InterPro" id="IPR036390">
    <property type="entry name" value="WH_DNA-bd_sf"/>
</dbReference>
<dbReference type="PANTHER" id="PTHR33164:SF92">
    <property type="entry name" value="MARR-FAMILY TRANSCRIPTIONAL REGULATOR"/>
    <property type="match status" value="1"/>
</dbReference>
<feature type="domain" description="HTH marR-type" evidence="1">
    <location>
        <begin position="6"/>
        <end position="142"/>
    </location>
</feature>